<sequence>MPKLNRDRIRLWLEEHNWSVKRLAEECSALGEDTFPEGTMRNVVNGIDPMRPGRIRVICRVTAKYGDGIPYAQLIDPDGNGV</sequence>
<evidence type="ECO:0000313" key="2">
    <source>
        <dbReference type="Proteomes" id="UP000185696"/>
    </source>
</evidence>
<dbReference type="EMBL" id="MSIF01000012">
    <property type="protein sequence ID" value="OLF08342.1"/>
    <property type="molecule type" value="Genomic_DNA"/>
</dbReference>
<gene>
    <name evidence="1" type="ORF">BLA60_23210</name>
</gene>
<reference evidence="1 2" key="1">
    <citation type="submission" date="2016-12" db="EMBL/GenBank/DDBJ databases">
        <title>The draft genome sequence of Actinophytocola xinjiangensis.</title>
        <authorList>
            <person name="Wang W."/>
            <person name="Yuan L."/>
        </authorList>
    </citation>
    <scope>NUCLEOTIDE SEQUENCE [LARGE SCALE GENOMIC DNA]</scope>
    <source>
        <strain evidence="1 2">CGMCC 4.4663</strain>
    </source>
</reference>
<protein>
    <submittedName>
        <fullName evidence="1">Uncharacterized protein</fullName>
    </submittedName>
</protein>
<dbReference type="Proteomes" id="UP000185696">
    <property type="component" value="Unassembled WGS sequence"/>
</dbReference>
<name>A0A7Z0WMB9_9PSEU</name>
<dbReference type="AlphaFoldDB" id="A0A7Z0WMB9"/>
<dbReference type="RefSeq" id="WP_075135084.1">
    <property type="nucleotide sequence ID" value="NZ_MSIF01000012.1"/>
</dbReference>
<comment type="caution">
    <text evidence="1">The sequence shown here is derived from an EMBL/GenBank/DDBJ whole genome shotgun (WGS) entry which is preliminary data.</text>
</comment>
<organism evidence="1 2">
    <name type="scientific">Actinophytocola xinjiangensis</name>
    <dbReference type="NCBI Taxonomy" id="485602"/>
    <lineage>
        <taxon>Bacteria</taxon>
        <taxon>Bacillati</taxon>
        <taxon>Actinomycetota</taxon>
        <taxon>Actinomycetes</taxon>
        <taxon>Pseudonocardiales</taxon>
        <taxon>Pseudonocardiaceae</taxon>
    </lineage>
</organism>
<keyword evidence="2" id="KW-1185">Reference proteome</keyword>
<evidence type="ECO:0000313" key="1">
    <source>
        <dbReference type="EMBL" id="OLF08342.1"/>
    </source>
</evidence>
<accession>A0A7Z0WMB9</accession>
<proteinExistence type="predicted"/>
<dbReference type="OrthoDB" id="3700489at2"/>